<name>A0A930HK98_9BACT</name>
<comment type="caution">
    <text evidence="1">The sequence shown here is derived from an EMBL/GenBank/DDBJ whole genome shotgun (WGS) entry which is preliminary data.</text>
</comment>
<evidence type="ECO:0000313" key="1">
    <source>
        <dbReference type="EMBL" id="MBF1383340.1"/>
    </source>
</evidence>
<dbReference type="Proteomes" id="UP000771736">
    <property type="component" value="Unassembled WGS sequence"/>
</dbReference>
<accession>A0A930HK98</accession>
<organism evidence="1 2">
    <name type="scientific">Prevotella aurantiaca</name>
    <dbReference type="NCBI Taxonomy" id="596085"/>
    <lineage>
        <taxon>Bacteria</taxon>
        <taxon>Pseudomonadati</taxon>
        <taxon>Bacteroidota</taxon>
        <taxon>Bacteroidia</taxon>
        <taxon>Bacteroidales</taxon>
        <taxon>Prevotellaceae</taxon>
        <taxon>Prevotella</taxon>
    </lineage>
</organism>
<dbReference type="AlphaFoldDB" id="A0A930HK98"/>
<protein>
    <submittedName>
        <fullName evidence="1">Uncharacterized protein</fullName>
    </submittedName>
</protein>
<reference evidence="1" key="1">
    <citation type="submission" date="2020-04" db="EMBL/GenBank/DDBJ databases">
        <title>Deep metagenomics examines the oral microbiome during advanced dental caries in children, revealing novel taxa and co-occurrences with host molecules.</title>
        <authorList>
            <person name="Baker J.L."/>
            <person name="Morton J.T."/>
            <person name="Dinis M."/>
            <person name="Alvarez R."/>
            <person name="Tran N.C."/>
            <person name="Knight R."/>
            <person name="Edlund A."/>
        </authorList>
    </citation>
    <scope>NUCLEOTIDE SEQUENCE</scope>
    <source>
        <strain evidence="1">JCVI_44_bin.5</strain>
    </source>
</reference>
<dbReference type="EMBL" id="JABZSJ010000001">
    <property type="protein sequence ID" value="MBF1383340.1"/>
    <property type="molecule type" value="Genomic_DNA"/>
</dbReference>
<proteinExistence type="predicted"/>
<dbReference type="RefSeq" id="WP_273158140.1">
    <property type="nucleotide sequence ID" value="NZ_JABZSJ010000001.1"/>
</dbReference>
<evidence type="ECO:0000313" key="2">
    <source>
        <dbReference type="Proteomes" id="UP000771736"/>
    </source>
</evidence>
<gene>
    <name evidence="1" type="ORF">HXN26_00565</name>
</gene>
<sequence length="611" mass="67157">MKIRIVPKPNLITKQFKMKDMNKITGQLFLSLFTVACFTACSSEIVNEEKNTVDNDDLTGLTEFAAGDDAATSAAIAQSKGAPFIIDDDVLTRTGASYQPGASASVKGANVFYWTGTDGVWVEKTAGNYEKTSKTVVGNPTNKARFYLNGALNAAQYNIRYTGNSTSPNEVTFANKQIQDEPNNASRLGEYGDCGIAIATKAGGRYNFTLEHKASYLVLNPYSDLNLDINVGVRAVYVTADQALSGKFSFDNNGVNLSSRPAPTADNRTVAWFYQNEMSDRSDLSMAALSSNATVQIPSQENVSKNGIIIVLPPGEYTNFTIEYALIDPMTQGYGYYKQTFSGKVTLKPGQNRKIAKNFSLDVYDMNAFYMWDAAEGQYYWKGNEAQQPRSKVDATKTSGFAKSDTDPRWYSKLDGTAVAAASGATANVATRSASTALNVNEALWLVYKGEPMWDDDMMYIMKGHLYNGGIWVKNLKTIATALGKSEADLKQSFTSRSNVTADYRLGTTATEDLKLNSVNKSGRPTKTQKANYIFLPAAGSYGKPETQPHMRVWINPGEFGHYWTSTAFNESSAYLLWFQKITPTSFSISVEKFEKEDGAPILNIAKFRKN</sequence>